<feature type="domain" description="Radical SAM core" evidence="13">
    <location>
        <begin position="1"/>
        <end position="224"/>
    </location>
</feature>
<evidence type="ECO:0000256" key="12">
    <source>
        <dbReference type="HAMAP-Rule" id="MF_01225"/>
    </source>
</evidence>
<feature type="binding site" evidence="12">
    <location>
        <position position="89"/>
    </location>
    <ligand>
        <name>GTP</name>
        <dbReference type="ChEBI" id="CHEBI:37565"/>
    </ligand>
</feature>
<dbReference type="SUPFAM" id="SSF102114">
    <property type="entry name" value="Radical SAM enzymes"/>
    <property type="match status" value="1"/>
</dbReference>
<comment type="catalytic activity">
    <reaction evidence="11 12">
        <text>GTP + AH2 + S-adenosyl-L-methionine = (8S)-3',8-cyclo-7,8-dihydroguanosine 5'-triphosphate + 5'-deoxyadenosine + L-methionine + A + H(+)</text>
        <dbReference type="Rhea" id="RHEA:49576"/>
        <dbReference type="ChEBI" id="CHEBI:13193"/>
        <dbReference type="ChEBI" id="CHEBI:15378"/>
        <dbReference type="ChEBI" id="CHEBI:17319"/>
        <dbReference type="ChEBI" id="CHEBI:17499"/>
        <dbReference type="ChEBI" id="CHEBI:37565"/>
        <dbReference type="ChEBI" id="CHEBI:57844"/>
        <dbReference type="ChEBI" id="CHEBI:59789"/>
        <dbReference type="ChEBI" id="CHEBI:131766"/>
        <dbReference type="EC" id="4.1.99.22"/>
    </reaction>
</comment>
<feature type="binding site" evidence="12">
    <location>
        <position position="247"/>
    </location>
    <ligand>
        <name>[4Fe-4S] cluster</name>
        <dbReference type="ChEBI" id="CHEBI:49883"/>
        <label>2</label>
        <note>4Fe-4S-substrate</note>
    </ligand>
</feature>
<dbReference type="GO" id="GO:0061798">
    <property type="term" value="F:GTP 3',8'-cyclase activity"/>
    <property type="evidence" value="ECO:0007669"/>
    <property type="project" value="UniProtKB-UniRule"/>
</dbReference>
<dbReference type="Pfam" id="PF04055">
    <property type="entry name" value="Radical_SAM"/>
    <property type="match status" value="1"/>
</dbReference>
<dbReference type="InterPro" id="IPR058240">
    <property type="entry name" value="rSAM_sf"/>
</dbReference>
<dbReference type="SFLD" id="SFLDG01067">
    <property type="entry name" value="SPASM/twitch_domain_containing"/>
    <property type="match status" value="1"/>
</dbReference>
<comment type="cofactor">
    <cofactor evidence="12">
        <name>[4Fe-4S] cluster</name>
        <dbReference type="ChEBI" id="CHEBI:49883"/>
    </cofactor>
    <text evidence="12">Binds 2 [4Fe-4S] clusters. Binds 1 [4Fe-4S] cluster coordinated with 3 cysteines and an exchangeable S-adenosyl-L-methionine and 1 [4Fe-4S] cluster coordinated with 3 cysteines and the GTP-derived substrate.</text>
</comment>
<comment type="caution">
    <text evidence="14">The sequence shown here is derived from an EMBL/GenBank/DDBJ whole genome shotgun (WGS) entry which is preliminary data.</text>
</comment>
<evidence type="ECO:0000256" key="8">
    <source>
        <dbReference type="ARBA" id="ARBA00023134"/>
    </source>
</evidence>
<dbReference type="EMBL" id="SOKU01000270">
    <property type="protein sequence ID" value="TES85004.1"/>
    <property type="molecule type" value="Genomic_DNA"/>
</dbReference>
<dbReference type="SMART" id="SM00729">
    <property type="entry name" value="Elp3"/>
    <property type="match status" value="1"/>
</dbReference>
<protein>
    <recommendedName>
        <fullName evidence="1 12">GTP 3',8-cyclase</fullName>
        <ecNumber evidence="1 12">4.1.99.22</ecNumber>
    </recommendedName>
    <alternativeName>
        <fullName evidence="12">Molybdenum cofactor biosynthesis protein A</fullName>
    </alternativeName>
</protein>
<feature type="binding site" evidence="12">
    <location>
        <position position="22"/>
    </location>
    <ligand>
        <name>[4Fe-4S] cluster</name>
        <dbReference type="ChEBI" id="CHEBI:49883"/>
        <label>1</label>
        <note>4Fe-4S-S-AdoMet</note>
    </ligand>
</feature>
<dbReference type="AlphaFoldDB" id="A0A523QHK9"/>
<evidence type="ECO:0000313" key="14">
    <source>
        <dbReference type="EMBL" id="TES85004.1"/>
    </source>
</evidence>
<feature type="binding site" evidence="12">
    <location>
        <position position="8"/>
    </location>
    <ligand>
        <name>GTP</name>
        <dbReference type="ChEBI" id="CHEBI:37565"/>
    </ligand>
</feature>
<keyword evidence="2 12" id="KW-0004">4Fe-4S</keyword>
<evidence type="ECO:0000256" key="5">
    <source>
        <dbReference type="ARBA" id="ARBA00022741"/>
    </source>
</evidence>
<comment type="pathway">
    <text evidence="12">Cofactor biosynthesis; molybdopterin biosynthesis.</text>
</comment>
<feature type="binding site" evidence="12">
    <location>
        <position position="113"/>
    </location>
    <ligand>
        <name>S-adenosyl-L-methionine</name>
        <dbReference type="ChEBI" id="CHEBI:59789"/>
    </ligand>
</feature>
<comment type="function">
    <text evidence="12">Catalyzes the cyclization of GTP to (8S)-3',8-cyclo-7,8-dihydroguanosine 5'-triphosphate.</text>
</comment>
<dbReference type="HAMAP" id="MF_01225_B">
    <property type="entry name" value="MoaA_B"/>
    <property type="match status" value="1"/>
</dbReference>
<evidence type="ECO:0000256" key="9">
    <source>
        <dbReference type="ARBA" id="ARBA00023150"/>
    </source>
</evidence>
<evidence type="ECO:0000256" key="3">
    <source>
        <dbReference type="ARBA" id="ARBA00022691"/>
    </source>
</evidence>
<comment type="similarity">
    <text evidence="12">Belongs to the radical SAM superfamily. MoaA family.</text>
</comment>
<feature type="binding site" evidence="12">
    <location>
        <position position="264"/>
    </location>
    <ligand>
        <name>[4Fe-4S] cluster</name>
        <dbReference type="ChEBI" id="CHEBI:49883"/>
        <label>2</label>
        <note>4Fe-4S-substrate</note>
    </ligand>
</feature>
<feature type="binding site" evidence="12">
    <location>
        <position position="250"/>
    </location>
    <ligand>
        <name>[4Fe-4S] cluster</name>
        <dbReference type="ChEBI" id="CHEBI:49883"/>
        <label>2</label>
        <note>4Fe-4S-substrate</note>
    </ligand>
</feature>
<keyword evidence="3 12" id="KW-0949">S-adenosyl-L-methionine</keyword>
<dbReference type="Gene3D" id="3.20.20.70">
    <property type="entry name" value="Aldolase class I"/>
    <property type="match status" value="1"/>
</dbReference>
<dbReference type="SFLD" id="SFLDG01386">
    <property type="entry name" value="main_SPASM_domain-containing"/>
    <property type="match status" value="1"/>
</dbReference>
<dbReference type="InterPro" id="IPR013785">
    <property type="entry name" value="Aldolase_TIM"/>
</dbReference>
<keyword evidence="10 12" id="KW-0456">Lyase</keyword>
<dbReference type="GO" id="GO:0006777">
    <property type="term" value="P:Mo-molybdopterin cofactor biosynthetic process"/>
    <property type="evidence" value="ECO:0007669"/>
    <property type="project" value="UniProtKB-UniRule"/>
</dbReference>
<feature type="binding site" evidence="12">
    <location>
        <position position="21"/>
    </location>
    <ligand>
        <name>S-adenosyl-L-methionine</name>
        <dbReference type="ChEBI" id="CHEBI:59789"/>
    </ligand>
</feature>
<dbReference type="InterPro" id="IPR000385">
    <property type="entry name" value="MoaA_NifB_PqqE_Fe-S-bd_CS"/>
</dbReference>
<dbReference type="PANTHER" id="PTHR22960:SF0">
    <property type="entry name" value="MOLYBDENUM COFACTOR BIOSYNTHESIS PROTEIN 1"/>
    <property type="match status" value="1"/>
</dbReference>
<dbReference type="SFLD" id="SFLDS00029">
    <property type="entry name" value="Radical_SAM"/>
    <property type="match status" value="1"/>
</dbReference>
<evidence type="ECO:0000256" key="7">
    <source>
        <dbReference type="ARBA" id="ARBA00023014"/>
    </source>
</evidence>
<dbReference type="InterPro" id="IPR013483">
    <property type="entry name" value="MoaA"/>
</dbReference>
<dbReference type="InterPro" id="IPR040064">
    <property type="entry name" value="MoaA-like"/>
</dbReference>
<dbReference type="UniPathway" id="UPA00344"/>
<accession>A0A523QHK9</accession>
<gene>
    <name evidence="12 14" type="primary">moaA</name>
    <name evidence="14" type="ORF">E3J95_05535</name>
</gene>
<dbReference type="Pfam" id="PF06463">
    <property type="entry name" value="Mob_synth_C"/>
    <property type="match status" value="1"/>
</dbReference>
<dbReference type="GO" id="GO:0061799">
    <property type="term" value="F:cyclic pyranopterin monophosphate synthase activity"/>
    <property type="evidence" value="ECO:0007669"/>
    <property type="project" value="TreeGrafter"/>
</dbReference>
<feature type="binding site" evidence="12">
    <location>
        <position position="15"/>
    </location>
    <ligand>
        <name>[4Fe-4S] cluster</name>
        <dbReference type="ChEBI" id="CHEBI:49883"/>
        <label>1</label>
        <note>4Fe-4S-S-AdoMet</note>
    </ligand>
</feature>
<dbReference type="PROSITE" id="PS01305">
    <property type="entry name" value="MOAA_NIFB_PQQE"/>
    <property type="match status" value="1"/>
</dbReference>
<dbReference type="GO" id="GO:0046872">
    <property type="term" value="F:metal ion binding"/>
    <property type="evidence" value="ECO:0007669"/>
    <property type="project" value="UniProtKB-KW"/>
</dbReference>
<dbReference type="CDD" id="cd01335">
    <property type="entry name" value="Radical_SAM"/>
    <property type="match status" value="1"/>
</dbReference>
<feature type="binding site" evidence="12">
    <location>
        <position position="62"/>
    </location>
    <ligand>
        <name>S-adenosyl-L-methionine</name>
        <dbReference type="ChEBI" id="CHEBI:59789"/>
    </ligand>
</feature>
<dbReference type="InterPro" id="IPR010505">
    <property type="entry name" value="MoaA_twitch"/>
</dbReference>
<feature type="binding site" evidence="12">
    <location>
        <position position="58"/>
    </location>
    <ligand>
        <name>GTP</name>
        <dbReference type="ChEBI" id="CHEBI:37565"/>
    </ligand>
</feature>
<feature type="binding site" evidence="12">
    <location>
        <begin position="252"/>
        <end position="254"/>
    </location>
    <ligand>
        <name>GTP</name>
        <dbReference type="ChEBI" id="CHEBI:37565"/>
    </ligand>
</feature>
<keyword evidence="9 12" id="KW-0501">Molybdenum cofactor biosynthesis</keyword>
<evidence type="ECO:0000256" key="6">
    <source>
        <dbReference type="ARBA" id="ARBA00023004"/>
    </source>
</evidence>
<dbReference type="CDD" id="cd21117">
    <property type="entry name" value="Twitch_MoaA"/>
    <property type="match status" value="1"/>
</dbReference>
<comment type="subunit">
    <text evidence="12">Monomer and homodimer.</text>
</comment>
<evidence type="ECO:0000313" key="15">
    <source>
        <dbReference type="Proteomes" id="UP000320781"/>
    </source>
</evidence>
<dbReference type="PROSITE" id="PS51918">
    <property type="entry name" value="RADICAL_SAM"/>
    <property type="match status" value="1"/>
</dbReference>
<evidence type="ECO:0000256" key="2">
    <source>
        <dbReference type="ARBA" id="ARBA00022485"/>
    </source>
</evidence>
<dbReference type="InterPro" id="IPR007197">
    <property type="entry name" value="rSAM"/>
</dbReference>
<feature type="binding site" evidence="12">
    <location>
        <position position="184"/>
    </location>
    <ligand>
        <name>S-adenosyl-L-methionine</name>
        <dbReference type="ChEBI" id="CHEBI:59789"/>
    </ligand>
</feature>
<feature type="binding site" evidence="12">
    <location>
        <position position="19"/>
    </location>
    <ligand>
        <name>[4Fe-4S] cluster</name>
        <dbReference type="ChEBI" id="CHEBI:49883"/>
        <label>1</label>
        <note>4Fe-4S-S-AdoMet</note>
    </ligand>
</feature>
<keyword evidence="7 12" id="KW-0411">Iron-sulfur</keyword>
<evidence type="ECO:0000256" key="4">
    <source>
        <dbReference type="ARBA" id="ARBA00022723"/>
    </source>
</evidence>
<dbReference type="GO" id="GO:1904047">
    <property type="term" value="F:S-adenosyl-L-methionine binding"/>
    <property type="evidence" value="ECO:0007669"/>
    <property type="project" value="UniProtKB-UniRule"/>
</dbReference>
<organism evidence="14 15">
    <name type="scientific">Aerophobetes bacterium</name>
    <dbReference type="NCBI Taxonomy" id="2030807"/>
    <lineage>
        <taxon>Bacteria</taxon>
        <taxon>Candidatus Aerophobota</taxon>
    </lineage>
</organism>
<evidence type="ECO:0000256" key="11">
    <source>
        <dbReference type="ARBA" id="ARBA00048697"/>
    </source>
</evidence>
<dbReference type="GO" id="GO:0005525">
    <property type="term" value="F:GTP binding"/>
    <property type="evidence" value="ECO:0007669"/>
    <property type="project" value="UniProtKB-UniRule"/>
</dbReference>
<dbReference type="InterPro" id="IPR050105">
    <property type="entry name" value="MoCo_biosynth_MoaA/MoaC"/>
</dbReference>
<proteinExistence type="inferred from homology"/>
<feature type="binding site" evidence="12">
    <location>
        <position position="150"/>
    </location>
    <ligand>
        <name>GTP</name>
        <dbReference type="ChEBI" id="CHEBI:37565"/>
    </ligand>
</feature>
<reference evidence="14 15" key="1">
    <citation type="submission" date="2019-03" db="EMBL/GenBank/DDBJ databases">
        <title>Metabolic potential of uncultured bacteria and archaea associated with petroleum seepage in deep-sea sediments.</title>
        <authorList>
            <person name="Dong X."/>
            <person name="Hubert C."/>
        </authorList>
    </citation>
    <scope>NUCLEOTIDE SEQUENCE [LARGE SCALE GENOMIC DNA]</scope>
    <source>
        <strain evidence="14">E44_bin92</strain>
    </source>
</reference>
<keyword evidence="6 12" id="KW-0408">Iron</keyword>
<evidence type="ECO:0000256" key="1">
    <source>
        <dbReference type="ARBA" id="ARBA00012167"/>
    </source>
</evidence>
<keyword evidence="4 12" id="KW-0479">Metal-binding</keyword>
<dbReference type="InterPro" id="IPR006638">
    <property type="entry name" value="Elp3/MiaA/NifB-like_rSAM"/>
</dbReference>
<keyword evidence="5 12" id="KW-0547">Nucleotide-binding</keyword>
<dbReference type="Proteomes" id="UP000320781">
    <property type="component" value="Unassembled WGS sequence"/>
</dbReference>
<dbReference type="SFLD" id="SFLDG01383">
    <property type="entry name" value="cyclic_pyranopterin_phosphate"/>
    <property type="match status" value="1"/>
</dbReference>
<dbReference type="PANTHER" id="PTHR22960">
    <property type="entry name" value="MOLYBDOPTERIN COFACTOR SYNTHESIS PROTEIN A"/>
    <property type="match status" value="1"/>
</dbReference>
<evidence type="ECO:0000256" key="10">
    <source>
        <dbReference type="ARBA" id="ARBA00023239"/>
    </source>
</evidence>
<sequence>MNKINYLRLSVTDRCNLNCFYCRPDKNLVQLPPKEILSFEEIVKFLNLATHWGIKHVRVTGGEPLVRRNIVSLVKMLSSVQGIEELTMTTNGLRLAELALPLKEAGLSRINVSLDSLDRRKFSEITGCDELGEVLRGIAAARRVGLDPIKVNMVLLKGFNEEEIFHFVSFALENCLLVRFIEHMPINEIGGKRWYIPNTEVRERIQKKWGPLEPVDSSPGKGPAHYFRVNKRQPTLGFISPLSEPFCDSCNRLRLTADGKLRSCLLSGFEVDLKGVLREGAPRETMKELYEKVIRNKPKHHHFEFPYAGRFMFEIGG</sequence>
<dbReference type="GO" id="GO:0051539">
    <property type="term" value="F:4 iron, 4 sulfur cluster binding"/>
    <property type="evidence" value="ECO:0007669"/>
    <property type="project" value="UniProtKB-UniRule"/>
</dbReference>
<keyword evidence="8 12" id="KW-0342">GTP-binding</keyword>
<dbReference type="NCBIfam" id="TIGR02666">
    <property type="entry name" value="moaA"/>
    <property type="match status" value="1"/>
</dbReference>
<evidence type="ECO:0000259" key="13">
    <source>
        <dbReference type="PROSITE" id="PS51918"/>
    </source>
</evidence>
<dbReference type="EC" id="4.1.99.22" evidence="1 12"/>
<name>A0A523QHK9_UNCAE</name>
<dbReference type="NCBIfam" id="NF001199">
    <property type="entry name" value="PRK00164.2-1"/>
    <property type="match status" value="1"/>
</dbReference>